<dbReference type="CDD" id="cd03257">
    <property type="entry name" value="ABC_NikE_OppD_transporters"/>
    <property type="match status" value="1"/>
</dbReference>
<evidence type="ECO:0000256" key="4">
    <source>
        <dbReference type="ARBA" id="ARBA00022840"/>
    </source>
</evidence>
<dbReference type="Gene3D" id="3.40.50.300">
    <property type="entry name" value="P-loop containing nucleotide triphosphate hydrolases"/>
    <property type="match status" value="1"/>
</dbReference>
<keyword evidence="2" id="KW-0813">Transport</keyword>
<dbReference type="PANTHER" id="PTHR43776:SF8">
    <property type="entry name" value="ABC TRANSPORTER, ATP-BINDING PROTEIN"/>
    <property type="match status" value="1"/>
</dbReference>
<dbReference type="Pfam" id="PF08352">
    <property type="entry name" value="oligo_HPY"/>
    <property type="match status" value="1"/>
</dbReference>
<dbReference type="FunFam" id="3.40.50.300:FF:000016">
    <property type="entry name" value="Oligopeptide ABC transporter ATP-binding component"/>
    <property type="match status" value="1"/>
</dbReference>
<dbReference type="InterPro" id="IPR003593">
    <property type="entry name" value="AAA+_ATPase"/>
</dbReference>
<proteinExistence type="inferred from homology"/>
<dbReference type="PROSITE" id="PS00211">
    <property type="entry name" value="ABC_TRANSPORTER_1"/>
    <property type="match status" value="1"/>
</dbReference>
<reference evidence="6" key="2">
    <citation type="submission" date="2021-04" db="EMBL/GenBank/DDBJ databases">
        <authorList>
            <person name="Gilroy R."/>
        </authorList>
    </citation>
    <scope>NUCLEOTIDE SEQUENCE</scope>
    <source>
        <strain evidence="6">CHK195-9823</strain>
    </source>
</reference>
<evidence type="ECO:0000256" key="3">
    <source>
        <dbReference type="ARBA" id="ARBA00022741"/>
    </source>
</evidence>
<reference evidence="6" key="1">
    <citation type="journal article" date="2021" name="PeerJ">
        <title>Extensive microbial diversity within the chicken gut microbiome revealed by metagenomics and culture.</title>
        <authorList>
            <person name="Gilroy R."/>
            <person name="Ravi A."/>
            <person name="Getino M."/>
            <person name="Pursley I."/>
            <person name="Horton D.L."/>
            <person name="Alikhan N.F."/>
            <person name="Baker D."/>
            <person name="Gharbi K."/>
            <person name="Hall N."/>
            <person name="Watson M."/>
            <person name="Adriaenssens E.M."/>
            <person name="Foster-Nyarko E."/>
            <person name="Jarju S."/>
            <person name="Secka A."/>
            <person name="Antonio M."/>
            <person name="Oren A."/>
            <person name="Chaudhuri R.R."/>
            <person name="La Ragione R."/>
            <person name="Hildebrand F."/>
            <person name="Pallen M.J."/>
        </authorList>
    </citation>
    <scope>NUCLEOTIDE SEQUENCE</scope>
    <source>
        <strain evidence="6">CHK195-9823</strain>
    </source>
</reference>
<evidence type="ECO:0000259" key="5">
    <source>
        <dbReference type="PROSITE" id="PS50893"/>
    </source>
</evidence>
<sequence length="339" mass="38193">MNEKRIETPLLEVKHLKKMFPVKSGFLSREKSSIKAVDDVSFSLMPKETLGVVGESGCGKSTMGRSVLRLIEPTSGEIIYKGKDFMKTTGNELRKIRSDMQIIFQDPYASLNPRMTVGEVIAEPLKIQKKYSSKEEIREHVLKTMSVVGLNQKYYNRYPHEFSGGQRQRIGIARAIVLGPSLIVCDEPVSALDVSIQSQVLNLLTDLQESMGMAYIFISHNLSVIKHISDRVMVMYLGHVVEMADKKELFDNPSHPYTQALLYSIPLPERHSKRKRILLQGDLPSPANPPSGCVFHTRCFMAKDICKTEKPELKDIGNGHMCACHFCEKCGTDSLKEKM</sequence>
<dbReference type="SUPFAM" id="SSF52540">
    <property type="entry name" value="P-loop containing nucleoside triphosphate hydrolases"/>
    <property type="match status" value="1"/>
</dbReference>
<accession>A0A9D1PGQ4</accession>
<dbReference type="GO" id="GO:0055085">
    <property type="term" value="P:transmembrane transport"/>
    <property type="evidence" value="ECO:0007669"/>
    <property type="project" value="UniProtKB-ARBA"/>
</dbReference>
<dbReference type="Proteomes" id="UP000886814">
    <property type="component" value="Unassembled WGS sequence"/>
</dbReference>
<name>A0A9D1PGQ4_9FIRM</name>
<comment type="similarity">
    <text evidence="1">Belongs to the ABC transporter superfamily.</text>
</comment>
<dbReference type="InterPro" id="IPR017871">
    <property type="entry name" value="ABC_transporter-like_CS"/>
</dbReference>
<dbReference type="SMART" id="SM00382">
    <property type="entry name" value="AAA"/>
    <property type="match status" value="1"/>
</dbReference>
<dbReference type="NCBIfam" id="NF008453">
    <property type="entry name" value="PRK11308.1"/>
    <property type="match status" value="1"/>
</dbReference>
<dbReference type="Pfam" id="PF00005">
    <property type="entry name" value="ABC_tran"/>
    <property type="match status" value="1"/>
</dbReference>
<feature type="domain" description="ABC transporter" evidence="5">
    <location>
        <begin position="11"/>
        <end position="262"/>
    </location>
</feature>
<dbReference type="InterPro" id="IPR003439">
    <property type="entry name" value="ABC_transporter-like_ATP-bd"/>
</dbReference>
<keyword evidence="3" id="KW-0547">Nucleotide-binding</keyword>
<dbReference type="GO" id="GO:0005524">
    <property type="term" value="F:ATP binding"/>
    <property type="evidence" value="ECO:0007669"/>
    <property type="project" value="UniProtKB-KW"/>
</dbReference>
<keyword evidence="4 6" id="KW-0067">ATP-binding</keyword>
<dbReference type="PROSITE" id="PS50893">
    <property type="entry name" value="ABC_TRANSPORTER_2"/>
    <property type="match status" value="1"/>
</dbReference>
<dbReference type="InterPro" id="IPR027417">
    <property type="entry name" value="P-loop_NTPase"/>
</dbReference>
<comment type="caution">
    <text evidence="6">The sequence shown here is derived from an EMBL/GenBank/DDBJ whole genome shotgun (WGS) entry which is preliminary data.</text>
</comment>
<dbReference type="GO" id="GO:0015833">
    <property type="term" value="P:peptide transport"/>
    <property type="evidence" value="ECO:0007669"/>
    <property type="project" value="InterPro"/>
</dbReference>
<dbReference type="InterPro" id="IPR013563">
    <property type="entry name" value="Oligopep_ABC_C"/>
</dbReference>
<evidence type="ECO:0000313" key="6">
    <source>
        <dbReference type="EMBL" id="HIV40269.1"/>
    </source>
</evidence>
<evidence type="ECO:0000256" key="1">
    <source>
        <dbReference type="ARBA" id="ARBA00005417"/>
    </source>
</evidence>
<dbReference type="PANTHER" id="PTHR43776">
    <property type="entry name" value="TRANSPORT ATP-BINDING PROTEIN"/>
    <property type="match status" value="1"/>
</dbReference>
<protein>
    <submittedName>
        <fullName evidence="6">Dipeptide ABC transporter ATP-binding protein</fullName>
    </submittedName>
</protein>
<dbReference type="AlphaFoldDB" id="A0A9D1PGQ4"/>
<organism evidence="6 7">
    <name type="scientific">Candidatus Blautia stercorigallinarum</name>
    <dbReference type="NCBI Taxonomy" id="2838501"/>
    <lineage>
        <taxon>Bacteria</taxon>
        <taxon>Bacillati</taxon>
        <taxon>Bacillota</taxon>
        <taxon>Clostridia</taxon>
        <taxon>Lachnospirales</taxon>
        <taxon>Lachnospiraceae</taxon>
        <taxon>Blautia</taxon>
    </lineage>
</organism>
<dbReference type="InterPro" id="IPR050319">
    <property type="entry name" value="ABC_transp_ATP-bind"/>
</dbReference>
<dbReference type="NCBIfam" id="TIGR01727">
    <property type="entry name" value="oligo_HPY"/>
    <property type="match status" value="1"/>
</dbReference>
<gene>
    <name evidence="6" type="ORF">H9747_14960</name>
</gene>
<evidence type="ECO:0000313" key="7">
    <source>
        <dbReference type="Proteomes" id="UP000886814"/>
    </source>
</evidence>
<dbReference type="EMBL" id="DXIQ01000106">
    <property type="protein sequence ID" value="HIV40269.1"/>
    <property type="molecule type" value="Genomic_DNA"/>
</dbReference>
<evidence type="ECO:0000256" key="2">
    <source>
        <dbReference type="ARBA" id="ARBA00022448"/>
    </source>
</evidence>
<dbReference type="GO" id="GO:0016887">
    <property type="term" value="F:ATP hydrolysis activity"/>
    <property type="evidence" value="ECO:0007669"/>
    <property type="project" value="InterPro"/>
</dbReference>